<evidence type="ECO:0000256" key="1">
    <source>
        <dbReference type="ARBA" id="ARBA00006484"/>
    </source>
</evidence>
<evidence type="ECO:0000313" key="6">
    <source>
        <dbReference type="Proteomes" id="UP000053617"/>
    </source>
</evidence>
<dbReference type="EMBL" id="KN847479">
    <property type="protein sequence ID" value="KIX04175.1"/>
    <property type="molecule type" value="Genomic_DNA"/>
</dbReference>
<dbReference type="Pfam" id="PF00106">
    <property type="entry name" value="adh_short"/>
    <property type="match status" value="1"/>
</dbReference>
<dbReference type="GO" id="GO:0006654">
    <property type="term" value="P:phosphatidic acid biosynthetic process"/>
    <property type="evidence" value="ECO:0007669"/>
    <property type="project" value="TreeGrafter"/>
</dbReference>
<dbReference type="CDD" id="cd05374">
    <property type="entry name" value="17beta-HSD-like_SDR_c"/>
    <property type="match status" value="1"/>
</dbReference>
<dbReference type="InterPro" id="IPR002347">
    <property type="entry name" value="SDR_fam"/>
</dbReference>
<dbReference type="InterPro" id="IPR020904">
    <property type="entry name" value="Sc_DH/Rdtase_CS"/>
</dbReference>
<dbReference type="SUPFAM" id="SSF51735">
    <property type="entry name" value="NAD(P)-binding Rossmann-fold domains"/>
    <property type="match status" value="1"/>
</dbReference>
<evidence type="ECO:0000256" key="4">
    <source>
        <dbReference type="RuleBase" id="RU000363"/>
    </source>
</evidence>
<dbReference type="Proteomes" id="UP000053617">
    <property type="component" value="Unassembled WGS sequence"/>
</dbReference>
<dbReference type="Gene3D" id="3.40.50.720">
    <property type="entry name" value="NAD(P)-binding Rossmann-like Domain"/>
    <property type="match status" value="1"/>
</dbReference>
<evidence type="ECO:0000313" key="5">
    <source>
        <dbReference type="EMBL" id="KIX04175.1"/>
    </source>
</evidence>
<keyword evidence="2" id="KW-0521">NADP</keyword>
<dbReference type="PRINTS" id="PR00080">
    <property type="entry name" value="SDRFAMILY"/>
</dbReference>
<evidence type="ECO:0000256" key="3">
    <source>
        <dbReference type="ARBA" id="ARBA00023002"/>
    </source>
</evidence>
<dbReference type="GO" id="GO:0005783">
    <property type="term" value="C:endoplasmic reticulum"/>
    <property type="evidence" value="ECO:0007669"/>
    <property type="project" value="TreeGrafter"/>
</dbReference>
<dbReference type="GO" id="GO:0019433">
    <property type="term" value="P:triglyceride catabolic process"/>
    <property type="evidence" value="ECO:0007669"/>
    <property type="project" value="TreeGrafter"/>
</dbReference>
<dbReference type="PANTHER" id="PTHR44169">
    <property type="entry name" value="NADPH-DEPENDENT 1-ACYLDIHYDROXYACETONE PHOSPHATE REDUCTASE"/>
    <property type="match status" value="1"/>
</dbReference>
<dbReference type="PANTHER" id="PTHR44169:SF3">
    <property type="entry name" value="SHORT-CHAIN DEHYDROGENASE SRDE"/>
    <property type="match status" value="1"/>
</dbReference>
<dbReference type="GeneID" id="25295800"/>
<dbReference type="GO" id="GO:0004806">
    <property type="term" value="F:triacylglycerol lipase activity"/>
    <property type="evidence" value="ECO:0007669"/>
    <property type="project" value="TreeGrafter"/>
</dbReference>
<accession>A0A0D2J587</accession>
<dbReference type="OrthoDB" id="2102561at2759"/>
<evidence type="ECO:0008006" key="7">
    <source>
        <dbReference type="Google" id="ProtNLM"/>
    </source>
</evidence>
<proteinExistence type="inferred from homology"/>
<dbReference type="HOGENOM" id="CLU_010194_2_9_1"/>
<sequence length="290" mass="31405">MPRTVLITGCSDGGLGAYLAVAFHNHGDRVFATARNPSKTASLRPLGIKILSLDVLSDESIKACVQEVSVLTGGSLDVLVNNAGGGYNAPVVEASIPQIQDLFDLNVCSIIRTTQHFLPLLRNAKDGALIANNTSVSSVFYLPWQAPYNASKAAAAAITENMRLELQPFGIKVVELKTGGVKSRFFENSASRIQPVLSESSIYAPAREKIESVLGGDLGVTQMSTDQWARRVVKDLSKRSLPVQVWRGDSATKAWLILTFLPVGFLDFVVKKMSGLDMLEKKLKEEAKTK</sequence>
<dbReference type="RefSeq" id="XP_013271311.1">
    <property type="nucleotide sequence ID" value="XM_013415857.1"/>
</dbReference>
<keyword evidence="6" id="KW-1185">Reference proteome</keyword>
<gene>
    <name evidence="5" type="ORF">Z518_07729</name>
</gene>
<keyword evidence="3" id="KW-0560">Oxidoreductase</keyword>
<dbReference type="AlphaFoldDB" id="A0A0D2J587"/>
<dbReference type="PRINTS" id="PR00081">
    <property type="entry name" value="GDHRDH"/>
</dbReference>
<protein>
    <recommendedName>
        <fullName evidence="7">Short-chain dehydrogenase/reductase</fullName>
    </recommendedName>
</protein>
<reference evidence="5 6" key="1">
    <citation type="submission" date="2015-01" db="EMBL/GenBank/DDBJ databases">
        <title>The Genome Sequence of Rhinocladiella mackenzie CBS 650.93.</title>
        <authorList>
            <consortium name="The Broad Institute Genomics Platform"/>
            <person name="Cuomo C."/>
            <person name="de Hoog S."/>
            <person name="Gorbushina A."/>
            <person name="Stielow B."/>
            <person name="Teixiera M."/>
            <person name="Abouelleil A."/>
            <person name="Chapman S.B."/>
            <person name="Priest M."/>
            <person name="Young S.K."/>
            <person name="Wortman J."/>
            <person name="Nusbaum C."/>
            <person name="Birren B."/>
        </authorList>
    </citation>
    <scope>NUCLEOTIDE SEQUENCE [LARGE SCALE GENOMIC DNA]</scope>
    <source>
        <strain evidence="5 6">CBS 650.93</strain>
    </source>
</reference>
<name>A0A0D2J587_9EURO</name>
<evidence type="ECO:0000256" key="2">
    <source>
        <dbReference type="ARBA" id="ARBA00022857"/>
    </source>
</evidence>
<dbReference type="PROSITE" id="PS00061">
    <property type="entry name" value="ADH_SHORT"/>
    <property type="match status" value="1"/>
</dbReference>
<comment type="similarity">
    <text evidence="1 4">Belongs to the short-chain dehydrogenases/reductases (SDR) family.</text>
</comment>
<dbReference type="GO" id="GO:0005811">
    <property type="term" value="C:lipid droplet"/>
    <property type="evidence" value="ECO:0007669"/>
    <property type="project" value="TreeGrafter"/>
</dbReference>
<dbReference type="GO" id="GO:0000140">
    <property type="term" value="F:acylglycerone-phosphate reductase (NADP+) activity"/>
    <property type="evidence" value="ECO:0007669"/>
    <property type="project" value="TreeGrafter"/>
</dbReference>
<dbReference type="STRING" id="1442369.A0A0D2J587"/>
<organism evidence="5 6">
    <name type="scientific">Rhinocladiella mackenziei CBS 650.93</name>
    <dbReference type="NCBI Taxonomy" id="1442369"/>
    <lineage>
        <taxon>Eukaryota</taxon>
        <taxon>Fungi</taxon>
        <taxon>Dikarya</taxon>
        <taxon>Ascomycota</taxon>
        <taxon>Pezizomycotina</taxon>
        <taxon>Eurotiomycetes</taxon>
        <taxon>Chaetothyriomycetidae</taxon>
        <taxon>Chaetothyriales</taxon>
        <taxon>Herpotrichiellaceae</taxon>
        <taxon>Rhinocladiella</taxon>
    </lineage>
</organism>
<dbReference type="VEuPathDB" id="FungiDB:Z518_07729"/>
<dbReference type="InterPro" id="IPR036291">
    <property type="entry name" value="NAD(P)-bd_dom_sf"/>
</dbReference>